<evidence type="ECO:0000313" key="1">
    <source>
        <dbReference type="EMBL" id="KKK94649.1"/>
    </source>
</evidence>
<name>A0A0F9BW72_9ZZZZ</name>
<dbReference type="EMBL" id="LAZR01047251">
    <property type="protein sequence ID" value="KKK94649.1"/>
    <property type="molecule type" value="Genomic_DNA"/>
</dbReference>
<dbReference type="AlphaFoldDB" id="A0A0F9BW72"/>
<reference evidence="1" key="1">
    <citation type="journal article" date="2015" name="Nature">
        <title>Complex archaea that bridge the gap between prokaryotes and eukaryotes.</title>
        <authorList>
            <person name="Spang A."/>
            <person name="Saw J.H."/>
            <person name="Jorgensen S.L."/>
            <person name="Zaremba-Niedzwiedzka K."/>
            <person name="Martijn J."/>
            <person name="Lind A.E."/>
            <person name="van Eijk R."/>
            <person name="Schleper C."/>
            <person name="Guy L."/>
            <person name="Ettema T.J."/>
        </authorList>
    </citation>
    <scope>NUCLEOTIDE SEQUENCE</scope>
</reference>
<organism evidence="1">
    <name type="scientific">marine sediment metagenome</name>
    <dbReference type="NCBI Taxonomy" id="412755"/>
    <lineage>
        <taxon>unclassified sequences</taxon>
        <taxon>metagenomes</taxon>
        <taxon>ecological metagenomes</taxon>
    </lineage>
</organism>
<proteinExistence type="predicted"/>
<comment type="caution">
    <text evidence="1">The sequence shown here is derived from an EMBL/GenBank/DDBJ whole genome shotgun (WGS) entry which is preliminary data.</text>
</comment>
<sequence length="74" mass="8398">MSEQERVFVGRVVDVTTRCPVDVYAYMEGGCLYLSRDMVDNVHNVDNPITVVTREGLLRLSQGPFEPNLVMDHL</sequence>
<gene>
    <name evidence="1" type="ORF">LCGC14_2680720</name>
</gene>
<accession>A0A0F9BW72</accession>
<protein>
    <submittedName>
        <fullName evidence="1">Uncharacterized protein</fullName>
    </submittedName>
</protein>